<keyword evidence="1" id="KW-0472">Membrane</keyword>
<evidence type="ECO:0008006" key="4">
    <source>
        <dbReference type="Google" id="ProtNLM"/>
    </source>
</evidence>
<dbReference type="RefSeq" id="WP_053380898.1">
    <property type="nucleotide sequence ID" value="NZ_CP011801.1"/>
</dbReference>
<feature type="transmembrane region" description="Helical" evidence="1">
    <location>
        <begin position="31"/>
        <end position="54"/>
    </location>
</feature>
<accession>A0A0K2GH88</accession>
<dbReference type="AlphaFoldDB" id="A0A0K2GH88"/>
<proteinExistence type="predicted"/>
<feature type="transmembrane region" description="Helical" evidence="1">
    <location>
        <begin position="90"/>
        <end position="111"/>
    </location>
</feature>
<keyword evidence="3" id="KW-1185">Reference proteome</keyword>
<keyword evidence="1" id="KW-1133">Transmembrane helix</keyword>
<keyword evidence="1" id="KW-0812">Transmembrane</keyword>
<dbReference type="OrthoDB" id="9793871at2"/>
<protein>
    <recommendedName>
        <fullName evidence="4">DUF3147 domain-containing protein</fullName>
    </recommendedName>
</protein>
<dbReference type="STRING" id="42253.NITMOv2_3580"/>
<reference evidence="2 3" key="1">
    <citation type="journal article" date="2015" name="Proc. Natl. Acad. Sci. U.S.A.">
        <title>Expanded metabolic versatility of ubiquitous nitrite-oxidizing bacteria from the genus Nitrospira.</title>
        <authorList>
            <person name="Koch H."/>
            <person name="Lucker S."/>
            <person name="Albertsen M."/>
            <person name="Kitzinger K."/>
            <person name="Herbold C."/>
            <person name="Spieck E."/>
            <person name="Nielsen P.H."/>
            <person name="Wagner M."/>
            <person name="Daims H."/>
        </authorList>
    </citation>
    <scope>NUCLEOTIDE SEQUENCE [LARGE SCALE GENOMIC DNA]</scope>
    <source>
        <strain evidence="2 3">NSP M-1</strain>
    </source>
</reference>
<organism evidence="2 3">
    <name type="scientific">Nitrospira moscoviensis</name>
    <dbReference type="NCBI Taxonomy" id="42253"/>
    <lineage>
        <taxon>Bacteria</taxon>
        <taxon>Pseudomonadati</taxon>
        <taxon>Nitrospirota</taxon>
        <taxon>Nitrospiria</taxon>
        <taxon>Nitrospirales</taxon>
        <taxon>Nitrospiraceae</taxon>
        <taxon>Nitrospira</taxon>
    </lineage>
</organism>
<dbReference type="KEGG" id="nmv:NITMOv2_3580"/>
<gene>
    <name evidence="2" type="ORF">NITMOv2_3580</name>
</gene>
<feature type="transmembrane region" description="Helical" evidence="1">
    <location>
        <begin position="7"/>
        <end position="25"/>
    </location>
</feature>
<dbReference type="EMBL" id="CP011801">
    <property type="protein sequence ID" value="ALA59972.1"/>
    <property type="molecule type" value="Genomic_DNA"/>
</dbReference>
<feature type="transmembrane region" description="Helical" evidence="1">
    <location>
        <begin position="66"/>
        <end position="84"/>
    </location>
</feature>
<name>A0A0K2GH88_NITMO</name>
<evidence type="ECO:0000313" key="3">
    <source>
        <dbReference type="Proteomes" id="UP000069205"/>
    </source>
</evidence>
<evidence type="ECO:0000313" key="2">
    <source>
        <dbReference type="EMBL" id="ALA59972.1"/>
    </source>
</evidence>
<dbReference type="Proteomes" id="UP000069205">
    <property type="component" value="Chromosome"/>
</dbReference>
<evidence type="ECO:0000256" key="1">
    <source>
        <dbReference type="SAM" id="Phobius"/>
    </source>
</evidence>
<dbReference type="PATRIC" id="fig|42253.5.peg.3531"/>
<sequence length="115" mass="12591">MSDLAKYVVYFLLGGTIVSVSTYLGSQGRSYLAAFASTFPAITGATFVLLYLNGGTDAIVAYAEKLFWFVPPWIVYVLAMIFGVPRFGFWPAMAGSLLLYMGCVGFVRLAIRYLS</sequence>